<keyword evidence="2" id="KW-0158">Chromosome</keyword>
<dbReference type="EMBL" id="BTRK01000002">
    <property type="protein sequence ID" value="GMR34276.1"/>
    <property type="molecule type" value="Genomic_DNA"/>
</dbReference>
<dbReference type="PANTHER" id="PTHR45660:SF13">
    <property type="entry name" value="HISTONE-LYSINE N-METHYLTRANSFERASE SETMAR"/>
    <property type="match status" value="1"/>
</dbReference>
<dbReference type="InterPro" id="IPR051357">
    <property type="entry name" value="H3K9_HMTase_SUVAR3-9"/>
</dbReference>
<dbReference type="InterPro" id="IPR001214">
    <property type="entry name" value="SET_dom"/>
</dbReference>
<proteinExistence type="predicted"/>
<evidence type="ECO:0000256" key="4">
    <source>
        <dbReference type="ARBA" id="ARBA00022691"/>
    </source>
</evidence>
<feature type="region of interest" description="Disordered" evidence="5">
    <location>
        <begin position="272"/>
        <end position="325"/>
    </location>
</feature>
<dbReference type="PROSITE" id="PS50280">
    <property type="entry name" value="SET"/>
    <property type="match status" value="1"/>
</dbReference>
<dbReference type="GO" id="GO:0042054">
    <property type="term" value="F:histone methyltransferase activity"/>
    <property type="evidence" value="ECO:0007669"/>
    <property type="project" value="InterPro"/>
</dbReference>
<dbReference type="SUPFAM" id="SSF82199">
    <property type="entry name" value="SET domain"/>
    <property type="match status" value="2"/>
</dbReference>
<feature type="compositionally biased region" description="Acidic residues" evidence="5">
    <location>
        <begin position="350"/>
        <end position="363"/>
    </location>
</feature>
<dbReference type="AlphaFoldDB" id="A0AAN4Z573"/>
<dbReference type="PANTHER" id="PTHR45660">
    <property type="entry name" value="HISTONE-LYSINE N-METHYLTRANSFERASE SETMAR"/>
    <property type="match status" value="1"/>
</dbReference>
<protein>
    <recommendedName>
        <fullName evidence="10">SET domain-containing protein</fullName>
    </recommendedName>
</protein>
<sequence>MRAVAPDVLIAFRHSPQRIGDLAARMHPLLILIENEEHELIEKLVDLHGVAKSGDLVPSVATAIESISFKGELPFQYSDVVTDPDNLTRIKDEKAIMFCDCKDVCVPETCCCCTGDYEVDSEGETIIRPESLNSRMNAISECGPACACRIDCGNRLVQSRGKNYQLELTHTRDRGVGVLAKEKIPAGRFIIEYTGSVRELNNTDVTSDYRFETILGLKRVEIDSLHTGSAARCFNHCCTPNTVIDELACLCGSDGCKHNEAARQLKLEERRLQEAENEESDEDEEHDGDTDLGNADGQDDEECIEDEDSIDVEESGDEEDEDEEEIVEVHFARVEEVMVNYLVEEYVEVDEEDDEDVNVDDITEPPTSERDEVNVEVSKFGRNAYLKHWQRSISGPRTISSSCIQRGDPIEETNKNKRFKVDNEEIHPDFVYSPRIVDVEGILKKREILPEMFCDCSSICGPSCACWSGAYETSQNEGVDGWKNRTIRPSALCLPVAECSDACACSLHCGNRVAQKGAIRPLEIFRTRDRGWGLRSFSTIPAGSFISEYTGELIGNEAANERDDKYLFETIMGDRKLTIDAHFAGNSARFINHSCEPNAKVGMVYWEPSYDNHLNHVCVFASKEIRPGEEITIHYGHSWWLANITLFPCKCGSPDCKYDAITRRKFIDFGVEPDNPRLEKPDEIPP</sequence>
<evidence type="ECO:0000259" key="7">
    <source>
        <dbReference type="PROSITE" id="PS50867"/>
    </source>
</evidence>
<accession>A0AAN4Z573</accession>
<organism evidence="8 9">
    <name type="scientific">Pristionchus mayeri</name>
    <dbReference type="NCBI Taxonomy" id="1317129"/>
    <lineage>
        <taxon>Eukaryota</taxon>
        <taxon>Metazoa</taxon>
        <taxon>Ecdysozoa</taxon>
        <taxon>Nematoda</taxon>
        <taxon>Chromadorea</taxon>
        <taxon>Rhabditida</taxon>
        <taxon>Rhabditina</taxon>
        <taxon>Diplogasteromorpha</taxon>
        <taxon>Diplogasteroidea</taxon>
        <taxon>Neodiplogasteridae</taxon>
        <taxon>Pristionchus</taxon>
    </lineage>
</organism>
<feature type="region of interest" description="Disordered" evidence="5">
    <location>
        <begin position="350"/>
        <end position="370"/>
    </location>
</feature>
<dbReference type="GO" id="GO:0032259">
    <property type="term" value="P:methylation"/>
    <property type="evidence" value="ECO:0007669"/>
    <property type="project" value="UniProtKB-KW"/>
</dbReference>
<keyword evidence="4" id="KW-0949">S-adenosyl-L-methionine</keyword>
<evidence type="ECO:0000259" key="6">
    <source>
        <dbReference type="PROSITE" id="PS50280"/>
    </source>
</evidence>
<gene>
    <name evidence="8" type="ORF">PMAYCL1PPCAC_04471</name>
</gene>
<dbReference type="Gene3D" id="2.170.270.10">
    <property type="entry name" value="SET domain"/>
    <property type="match status" value="2"/>
</dbReference>
<dbReference type="GO" id="GO:0005694">
    <property type="term" value="C:chromosome"/>
    <property type="evidence" value="ECO:0007669"/>
    <property type="project" value="UniProtKB-SubCell"/>
</dbReference>
<keyword evidence="3" id="KW-0489">Methyltransferase</keyword>
<dbReference type="SMART" id="SM00317">
    <property type="entry name" value="SET"/>
    <property type="match status" value="2"/>
</dbReference>
<feature type="compositionally biased region" description="Acidic residues" evidence="5">
    <location>
        <begin position="297"/>
        <end position="325"/>
    </location>
</feature>
<dbReference type="InterPro" id="IPR046341">
    <property type="entry name" value="SET_dom_sf"/>
</dbReference>
<dbReference type="Proteomes" id="UP001328107">
    <property type="component" value="Unassembled WGS sequence"/>
</dbReference>
<evidence type="ECO:0000256" key="3">
    <source>
        <dbReference type="ARBA" id="ARBA00022603"/>
    </source>
</evidence>
<feature type="compositionally biased region" description="Acidic residues" evidence="5">
    <location>
        <begin position="275"/>
        <end position="290"/>
    </location>
</feature>
<keyword evidence="9" id="KW-1185">Reference proteome</keyword>
<evidence type="ECO:0000313" key="8">
    <source>
        <dbReference type="EMBL" id="GMR34276.1"/>
    </source>
</evidence>
<dbReference type="InterPro" id="IPR007728">
    <property type="entry name" value="Pre-SET_dom"/>
</dbReference>
<feature type="domain" description="Pre-SET" evidence="7">
    <location>
        <begin position="97"/>
        <end position="160"/>
    </location>
</feature>
<keyword evidence="3" id="KW-0808">Transferase</keyword>
<name>A0AAN4Z573_9BILA</name>
<dbReference type="GO" id="GO:0003690">
    <property type="term" value="F:double-stranded DNA binding"/>
    <property type="evidence" value="ECO:0007669"/>
    <property type="project" value="TreeGrafter"/>
</dbReference>
<dbReference type="Pfam" id="PF00856">
    <property type="entry name" value="SET"/>
    <property type="match status" value="2"/>
</dbReference>
<evidence type="ECO:0000256" key="5">
    <source>
        <dbReference type="SAM" id="MobiDB-lite"/>
    </source>
</evidence>
<dbReference type="GO" id="GO:0005634">
    <property type="term" value="C:nucleus"/>
    <property type="evidence" value="ECO:0007669"/>
    <property type="project" value="InterPro"/>
</dbReference>
<dbReference type="PROSITE" id="PS50867">
    <property type="entry name" value="PRE_SET"/>
    <property type="match status" value="2"/>
</dbReference>
<evidence type="ECO:0000256" key="2">
    <source>
        <dbReference type="ARBA" id="ARBA00022454"/>
    </source>
</evidence>
<feature type="domain" description="Pre-SET" evidence="7">
    <location>
        <begin position="452"/>
        <end position="517"/>
    </location>
</feature>
<evidence type="ECO:0000313" key="9">
    <source>
        <dbReference type="Proteomes" id="UP001328107"/>
    </source>
</evidence>
<feature type="domain" description="SET" evidence="6">
    <location>
        <begin position="520"/>
        <end position="636"/>
    </location>
</feature>
<comment type="caution">
    <text evidence="8">The sequence shown here is derived from an EMBL/GenBank/DDBJ whole genome shotgun (WGS) entry which is preliminary data.</text>
</comment>
<dbReference type="GO" id="GO:0008270">
    <property type="term" value="F:zinc ion binding"/>
    <property type="evidence" value="ECO:0007669"/>
    <property type="project" value="InterPro"/>
</dbReference>
<evidence type="ECO:0008006" key="10">
    <source>
        <dbReference type="Google" id="ProtNLM"/>
    </source>
</evidence>
<reference evidence="9" key="1">
    <citation type="submission" date="2022-10" db="EMBL/GenBank/DDBJ databases">
        <title>Genome assembly of Pristionchus species.</title>
        <authorList>
            <person name="Yoshida K."/>
            <person name="Sommer R.J."/>
        </authorList>
    </citation>
    <scope>NUCLEOTIDE SEQUENCE [LARGE SCALE GENOMIC DNA]</scope>
    <source>
        <strain evidence="9">RS5460</strain>
    </source>
</reference>
<comment type="subcellular location">
    <subcellularLocation>
        <location evidence="1">Chromosome</location>
    </subcellularLocation>
</comment>
<evidence type="ECO:0000256" key="1">
    <source>
        <dbReference type="ARBA" id="ARBA00004286"/>
    </source>
</evidence>